<accession>A0A285EIL8</accession>
<keyword evidence="4" id="KW-1185">Reference proteome</keyword>
<evidence type="ECO:0000256" key="2">
    <source>
        <dbReference type="SAM" id="SignalP"/>
    </source>
</evidence>
<dbReference type="AlphaFoldDB" id="A0A285EIL8"/>
<reference evidence="3 4" key="1">
    <citation type="submission" date="2017-09" db="EMBL/GenBank/DDBJ databases">
        <authorList>
            <person name="Ehlers B."/>
            <person name="Leendertz F.H."/>
        </authorList>
    </citation>
    <scope>NUCLEOTIDE SEQUENCE [LARGE SCALE GENOMIC DNA]</scope>
    <source>
        <strain evidence="3 4">DSM 46844</strain>
    </source>
</reference>
<dbReference type="RefSeq" id="WP_143426749.1">
    <property type="nucleotide sequence ID" value="NZ_JACHXB010000005.1"/>
</dbReference>
<organism evidence="3 4">
    <name type="scientific">Geodermatophilus sabuli</name>
    <dbReference type="NCBI Taxonomy" id="1564158"/>
    <lineage>
        <taxon>Bacteria</taxon>
        <taxon>Bacillati</taxon>
        <taxon>Actinomycetota</taxon>
        <taxon>Actinomycetes</taxon>
        <taxon>Geodermatophilales</taxon>
        <taxon>Geodermatophilaceae</taxon>
        <taxon>Geodermatophilus</taxon>
    </lineage>
</organism>
<gene>
    <name evidence="3" type="ORF">SAMN06893097_11371</name>
</gene>
<dbReference type="EMBL" id="OBDO01000013">
    <property type="protein sequence ID" value="SNX98979.1"/>
    <property type="molecule type" value="Genomic_DNA"/>
</dbReference>
<proteinExistence type="predicted"/>
<feature type="chain" id="PRO_5038398925" evidence="2">
    <location>
        <begin position="18"/>
        <end position="222"/>
    </location>
</feature>
<feature type="compositionally biased region" description="Basic and acidic residues" evidence="1">
    <location>
        <begin position="205"/>
        <end position="222"/>
    </location>
</feature>
<protein>
    <submittedName>
        <fullName evidence="3">Uncharacterized protein</fullName>
    </submittedName>
</protein>
<feature type="region of interest" description="Disordered" evidence="1">
    <location>
        <begin position="40"/>
        <end position="65"/>
    </location>
</feature>
<evidence type="ECO:0000313" key="4">
    <source>
        <dbReference type="Proteomes" id="UP000219514"/>
    </source>
</evidence>
<feature type="compositionally biased region" description="Low complexity" evidence="1">
    <location>
        <begin position="40"/>
        <end position="55"/>
    </location>
</feature>
<sequence>MKRTVAFGALWTASAAAAVGLGFLAVSFVDADRTPLTQPVAATGSAATTPSAPSTEGDTSTVPVPVPEPPVTAPASGEYVTVGGTIYASCEGGVLQIAAAPAAGWWLDDQDHGGEVEFESPSQKVEVHVGCADGTPSFFDEGVRADENKPEDSSSAAPASVTPGVPDPVIPGAGVDDSAGRVGGGHGSDDPPGDDSAGRVGGGHGSDDGPGDDRGRGRGSDD</sequence>
<evidence type="ECO:0000256" key="1">
    <source>
        <dbReference type="SAM" id="MobiDB-lite"/>
    </source>
</evidence>
<dbReference type="OrthoDB" id="5198325at2"/>
<feature type="signal peptide" evidence="2">
    <location>
        <begin position="1"/>
        <end position="17"/>
    </location>
</feature>
<dbReference type="Proteomes" id="UP000219514">
    <property type="component" value="Unassembled WGS sequence"/>
</dbReference>
<evidence type="ECO:0000313" key="3">
    <source>
        <dbReference type="EMBL" id="SNX98979.1"/>
    </source>
</evidence>
<feature type="compositionally biased region" description="Basic and acidic residues" evidence="1">
    <location>
        <begin position="141"/>
        <end position="152"/>
    </location>
</feature>
<name>A0A285EIL8_9ACTN</name>
<keyword evidence="2" id="KW-0732">Signal</keyword>
<feature type="region of interest" description="Disordered" evidence="1">
    <location>
        <begin position="132"/>
        <end position="222"/>
    </location>
</feature>